<dbReference type="SUPFAM" id="SSF53474">
    <property type="entry name" value="alpha/beta-Hydrolases"/>
    <property type="match status" value="1"/>
</dbReference>
<sequence>MPLQASTISPLTMAAFTIDYRLEGNPLQICAKRFRLDAPKKENSYPVTFLMIPGIGSGSEIWLPVIKYLFKAQAKSDIKFHVNEIWTVEWPNQGDAAVLNKDALEIHNADSVGPSEISTAVIGLLKTGLIDLANTKLIGVSHSGGGGGLATKVEQVGLNYCDATIFVEPPIFSKDVVKPHTKYIERSIAYNMSLPDVWPNIEAAAKWHKEHLPWKVWHPEAFEAFVQSHFRELSGTENDTGKSQGVTPKISKKQLAASFRPGHTLHESVEALEDLCAAKPTLFIFGERDEFWPKVLANSIRAQKESFKERFPKLTITTIPKCSHYVAQEHPRAVAEAMISLVGSIPLQNARL</sequence>
<name>A0A0C9UQR7_SPHS4</name>
<protein>
    <recommendedName>
        <fullName evidence="1">AB hydrolase-1 domain-containing protein</fullName>
    </recommendedName>
</protein>
<organism evidence="2 3">
    <name type="scientific">Sphaerobolus stellatus (strain SS14)</name>
    <dbReference type="NCBI Taxonomy" id="990650"/>
    <lineage>
        <taxon>Eukaryota</taxon>
        <taxon>Fungi</taxon>
        <taxon>Dikarya</taxon>
        <taxon>Basidiomycota</taxon>
        <taxon>Agaricomycotina</taxon>
        <taxon>Agaricomycetes</taxon>
        <taxon>Phallomycetidae</taxon>
        <taxon>Geastrales</taxon>
        <taxon>Sphaerobolaceae</taxon>
        <taxon>Sphaerobolus</taxon>
    </lineage>
</organism>
<dbReference type="Pfam" id="PF12697">
    <property type="entry name" value="Abhydrolase_6"/>
    <property type="match status" value="1"/>
</dbReference>
<dbReference type="Gene3D" id="3.40.50.1820">
    <property type="entry name" value="alpha/beta hydrolase"/>
    <property type="match status" value="1"/>
</dbReference>
<dbReference type="InterPro" id="IPR000073">
    <property type="entry name" value="AB_hydrolase_1"/>
</dbReference>
<proteinExistence type="predicted"/>
<gene>
    <name evidence="2" type="ORF">M422DRAFT_266940</name>
</gene>
<dbReference type="InterPro" id="IPR029058">
    <property type="entry name" value="AB_hydrolase_fold"/>
</dbReference>
<feature type="domain" description="AB hydrolase-1" evidence="1">
    <location>
        <begin position="50"/>
        <end position="337"/>
    </location>
</feature>
<evidence type="ECO:0000313" key="2">
    <source>
        <dbReference type="EMBL" id="KIJ31402.1"/>
    </source>
</evidence>
<reference evidence="2 3" key="1">
    <citation type="submission" date="2014-06" db="EMBL/GenBank/DDBJ databases">
        <title>Evolutionary Origins and Diversification of the Mycorrhizal Mutualists.</title>
        <authorList>
            <consortium name="DOE Joint Genome Institute"/>
            <consortium name="Mycorrhizal Genomics Consortium"/>
            <person name="Kohler A."/>
            <person name="Kuo A."/>
            <person name="Nagy L.G."/>
            <person name="Floudas D."/>
            <person name="Copeland A."/>
            <person name="Barry K.W."/>
            <person name="Cichocki N."/>
            <person name="Veneault-Fourrey C."/>
            <person name="LaButti K."/>
            <person name="Lindquist E.A."/>
            <person name="Lipzen A."/>
            <person name="Lundell T."/>
            <person name="Morin E."/>
            <person name="Murat C."/>
            <person name="Riley R."/>
            <person name="Ohm R."/>
            <person name="Sun H."/>
            <person name="Tunlid A."/>
            <person name="Henrissat B."/>
            <person name="Grigoriev I.V."/>
            <person name="Hibbett D.S."/>
            <person name="Martin F."/>
        </authorList>
    </citation>
    <scope>NUCLEOTIDE SEQUENCE [LARGE SCALE GENOMIC DNA]</scope>
    <source>
        <strain evidence="2 3">SS14</strain>
    </source>
</reference>
<evidence type="ECO:0000313" key="3">
    <source>
        <dbReference type="Proteomes" id="UP000054279"/>
    </source>
</evidence>
<dbReference type="Proteomes" id="UP000054279">
    <property type="component" value="Unassembled WGS sequence"/>
</dbReference>
<accession>A0A0C9UQR7</accession>
<keyword evidence="3" id="KW-1185">Reference proteome</keyword>
<dbReference type="EMBL" id="KN837243">
    <property type="protein sequence ID" value="KIJ31402.1"/>
    <property type="molecule type" value="Genomic_DNA"/>
</dbReference>
<dbReference type="AlphaFoldDB" id="A0A0C9UQR7"/>
<dbReference type="HOGENOM" id="CLU_032490_0_0_1"/>
<dbReference type="OrthoDB" id="94039at2759"/>
<evidence type="ECO:0000259" key="1">
    <source>
        <dbReference type="Pfam" id="PF12697"/>
    </source>
</evidence>